<dbReference type="RefSeq" id="WP_097019581.1">
    <property type="nucleotide sequence ID" value="NZ_OBDZ01000046.1"/>
</dbReference>
<dbReference type="Proteomes" id="UP000219573">
    <property type="component" value="Unassembled WGS sequence"/>
</dbReference>
<protein>
    <submittedName>
        <fullName evidence="1">Bacteriocin-type signal sequence-containing protein</fullName>
    </submittedName>
</protein>
<dbReference type="EMBL" id="OBDZ01000046">
    <property type="protein sequence ID" value="SNY46936.1"/>
    <property type="molecule type" value="Genomic_DNA"/>
</dbReference>
<evidence type="ECO:0000313" key="1">
    <source>
        <dbReference type="EMBL" id="SNY46936.1"/>
    </source>
</evidence>
<accession>A0A285IIN1</accession>
<proteinExistence type="predicted"/>
<organism evidence="1 2">
    <name type="scientific">Orenia metallireducens</name>
    <dbReference type="NCBI Taxonomy" id="1413210"/>
    <lineage>
        <taxon>Bacteria</taxon>
        <taxon>Bacillati</taxon>
        <taxon>Bacillota</taxon>
        <taxon>Clostridia</taxon>
        <taxon>Halanaerobiales</taxon>
        <taxon>Halobacteroidaceae</taxon>
        <taxon>Orenia</taxon>
    </lineage>
</organism>
<keyword evidence="2" id="KW-1185">Reference proteome</keyword>
<gene>
    <name evidence="1" type="ORF">SAMN06265827_14617</name>
</gene>
<reference evidence="2" key="1">
    <citation type="submission" date="2017-09" db="EMBL/GenBank/DDBJ databases">
        <authorList>
            <person name="Varghese N."/>
            <person name="Submissions S."/>
        </authorList>
    </citation>
    <scope>NUCLEOTIDE SEQUENCE [LARGE SCALE GENOMIC DNA]</scope>
    <source>
        <strain evidence="2">MSL47</strain>
    </source>
</reference>
<name>A0A285IIN1_9FIRM</name>
<dbReference type="AlphaFoldDB" id="A0A285IIN1"/>
<evidence type="ECO:0000313" key="2">
    <source>
        <dbReference type="Proteomes" id="UP000219573"/>
    </source>
</evidence>
<sequence>MANIKEKKLSIEELEEITGGFKMSPEENGKQLDHYYIPGMKYGVVFVPHNDEVSYPFLGTKYGARTKR</sequence>